<dbReference type="GO" id="GO:0000976">
    <property type="term" value="F:transcription cis-regulatory region binding"/>
    <property type="evidence" value="ECO:0007669"/>
    <property type="project" value="TreeGrafter"/>
</dbReference>
<evidence type="ECO:0000313" key="6">
    <source>
        <dbReference type="Proteomes" id="UP000287188"/>
    </source>
</evidence>
<keyword evidence="6" id="KW-1185">Reference proteome</keyword>
<dbReference type="RefSeq" id="WP_126557294.1">
    <property type="nucleotide sequence ID" value="NZ_BIFS01000002.1"/>
</dbReference>
<dbReference type="SUPFAM" id="SSF53822">
    <property type="entry name" value="Periplasmic binding protein-like I"/>
    <property type="match status" value="1"/>
</dbReference>
<dbReference type="PANTHER" id="PTHR30146">
    <property type="entry name" value="LACI-RELATED TRANSCRIPTIONAL REPRESSOR"/>
    <property type="match status" value="1"/>
</dbReference>
<sequence>MAFGALSAAVECGLRVPEDVAVVGYDDISLSALSQPPLTTVRQPLYEMGKRSIELLLNLVDPPVVNTRPWNHKSGSRLQGNISAPALPTSPMHVRLATHLVVRSSCGTLQPML</sequence>
<dbReference type="OrthoDB" id="9805642at2"/>
<keyword evidence="1" id="KW-0805">Transcription regulation</keyword>
<reference evidence="6" key="1">
    <citation type="submission" date="2018-12" db="EMBL/GenBank/DDBJ databases">
        <title>Tengunoibacter tsumagoiensis gen. nov., sp. nov., Dictyobacter kobayashii sp. nov., D. alpinus sp. nov., and D. joshuensis sp. nov. and description of Dictyobacteraceae fam. nov. within the order Ktedonobacterales isolated from Tengu-no-mugimeshi.</title>
        <authorList>
            <person name="Wang C.M."/>
            <person name="Zheng Y."/>
            <person name="Sakai Y."/>
            <person name="Toyoda A."/>
            <person name="Minakuchi Y."/>
            <person name="Abe K."/>
            <person name="Yokota A."/>
            <person name="Yabe S."/>
        </authorList>
    </citation>
    <scope>NUCLEOTIDE SEQUENCE [LARGE SCALE GENOMIC DNA]</scope>
    <source>
        <strain evidence="6">Uno11</strain>
    </source>
</reference>
<organism evidence="5 6">
    <name type="scientific">Dictyobacter kobayashii</name>
    <dbReference type="NCBI Taxonomy" id="2014872"/>
    <lineage>
        <taxon>Bacteria</taxon>
        <taxon>Bacillati</taxon>
        <taxon>Chloroflexota</taxon>
        <taxon>Ktedonobacteria</taxon>
        <taxon>Ktedonobacterales</taxon>
        <taxon>Dictyobacteraceae</taxon>
        <taxon>Dictyobacter</taxon>
    </lineage>
</organism>
<dbReference type="Gene3D" id="3.40.50.2300">
    <property type="match status" value="2"/>
</dbReference>
<dbReference type="EMBL" id="BIFS01000002">
    <property type="protein sequence ID" value="GCE23985.1"/>
    <property type="molecule type" value="Genomic_DNA"/>
</dbReference>
<dbReference type="InterPro" id="IPR046335">
    <property type="entry name" value="LacI/GalR-like_sensor"/>
</dbReference>
<dbReference type="PANTHER" id="PTHR30146:SF109">
    <property type="entry name" value="HTH-TYPE TRANSCRIPTIONAL REGULATOR GALS"/>
    <property type="match status" value="1"/>
</dbReference>
<dbReference type="GO" id="GO:0003700">
    <property type="term" value="F:DNA-binding transcription factor activity"/>
    <property type="evidence" value="ECO:0007669"/>
    <property type="project" value="TreeGrafter"/>
</dbReference>
<keyword evidence="3" id="KW-0804">Transcription</keyword>
<evidence type="ECO:0000256" key="3">
    <source>
        <dbReference type="ARBA" id="ARBA00023163"/>
    </source>
</evidence>
<evidence type="ECO:0000259" key="4">
    <source>
        <dbReference type="Pfam" id="PF13377"/>
    </source>
</evidence>
<evidence type="ECO:0000256" key="1">
    <source>
        <dbReference type="ARBA" id="ARBA00023015"/>
    </source>
</evidence>
<feature type="domain" description="Transcriptional regulator LacI/GalR-like sensor" evidence="4">
    <location>
        <begin position="1"/>
        <end position="63"/>
    </location>
</feature>
<evidence type="ECO:0000256" key="2">
    <source>
        <dbReference type="ARBA" id="ARBA00023125"/>
    </source>
</evidence>
<evidence type="ECO:0000313" key="5">
    <source>
        <dbReference type="EMBL" id="GCE23985.1"/>
    </source>
</evidence>
<proteinExistence type="predicted"/>
<name>A0A402AY48_9CHLR</name>
<protein>
    <recommendedName>
        <fullName evidence="4">Transcriptional regulator LacI/GalR-like sensor domain-containing protein</fullName>
    </recommendedName>
</protein>
<dbReference type="AlphaFoldDB" id="A0A402AY48"/>
<dbReference type="Proteomes" id="UP000287188">
    <property type="component" value="Unassembled WGS sequence"/>
</dbReference>
<dbReference type="Pfam" id="PF13377">
    <property type="entry name" value="Peripla_BP_3"/>
    <property type="match status" value="1"/>
</dbReference>
<gene>
    <name evidence="5" type="ORF">KDK_77850</name>
</gene>
<keyword evidence="2" id="KW-0238">DNA-binding</keyword>
<comment type="caution">
    <text evidence="5">The sequence shown here is derived from an EMBL/GenBank/DDBJ whole genome shotgun (WGS) entry which is preliminary data.</text>
</comment>
<dbReference type="InterPro" id="IPR028082">
    <property type="entry name" value="Peripla_BP_I"/>
</dbReference>
<accession>A0A402AY48</accession>